<keyword evidence="2 5" id="KW-0812">Transmembrane</keyword>
<gene>
    <name evidence="7" type="ORF">MBSD_0019</name>
    <name evidence="8" type="ORF">MBSD_n1677</name>
</gene>
<feature type="transmembrane region" description="Helical" evidence="5">
    <location>
        <begin position="113"/>
        <end position="130"/>
    </location>
</feature>
<dbReference type="PANTHER" id="PTHR37422:SF13">
    <property type="entry name" value="LIPOPOLYSACCHARIDE BIOSYNTHESIS PROTEIN PA4999-RELATED"/>
    <property type="match status" value="1"/>
</dbReference>
<feature type="transmembrane region" description="Helical" evidence="5">
    <location>
        <begin position="26"/>
        <end position="42"/>
    </location>
</feature>
<feature type="transmembrane region" description="Helical" evidence="5">
    <location>
        <begin position="354"/>
        <end position="372"/>
    </location>
</feature>
<feature type="transmembrane region" description="Helical" evidence="5">
    <location>
        <begin position="312"/>
        <end position="334"/>
    </location>
</feature>
<feature type="transmembrane region" description="Helical" evidence="5">
    <location>
        <begin position="162"/>
        <end position="180"/>
    </location>
</feature>
<evidence type="ECO:0000256" key="4">
    <source>
        <dbReference type="ARBA" id="ARBA00023136"/>
    </source>
</evidence>
<comment type="subcellular location">
    <subcellularLocation>
        <location evidence="1">Membrane</location>
        <topology evidence="1">Multi-pass membrane protein</topology>
    </subcellularLocation>
</comment>
<accession>A0A0K8QN84</accession>
<dbReference type="HOGENOM" id="CLU_586349_0_0_6"/>
<feature type="transmembrane region" description="Helical" evidence="5">
    <location>
        <begin position="210"/>
        <end position="239"/>
    </location>
</feature>
<feature type="domain" description="O-antigen ligase-related" evidence="6">
    <location>
        <begin position="193"/>
        <end position="329"/>
    </location>
</feature>
<evidence type="ECO:0000259" key="6">
    <source>
        <dbReference type="Pfam" id="PF04932"/>
    </source>
</evidence>
<dbReference type="Pfam" id="PF04932">
    <property type="entry name" value="Wzy_C"/>
    <property type="match status" value="1"/>
</dbReference>
<dbReference type="Proteomes" id="UP000253740">
    <property type="component" value="Unassembled WGS sequence"/>
</dbReference>
<reference evidence="8" key="2">
    <citation type="submission" date="2015-08" db="EMBL/GenBank/DDBJ databases">
        <title>Complete DNA Sequence of Pseudomonas syringae pv. actinidiae, the Causal Agent of Kiwifruit Canker Disease.</title>
        <authorList>
            <person name="Rikkerink E.H.A."/>
            <person name="Fineran P.C."/>
        </authorList>
    </citation>
    <scope>NUCLEOTIDE SEQUENCE</scope>
    <source>
        <strain evidence="8">SkMP5</strain>
    </source>
</reference>
<protein>
    <submittedName>
        <fullName evidence="8">O-antigen polymerase</fullName>
    </submittedName>
</protein>
<evidence type="ECO:0000256" key="5">
    <source>
        <dbReference type="SAM" id="Phobius"/>
    </source>
</evidence>
<dbReference type="InterPro" id="IPR007016">
    <property type="entry name" value="O-antigen_ligase-rel_domated"/>
</dbReference>
<feature type="transmembrane region" description="Helical" evidence="5">
    <location>
        <begin position="54"/>
        <end position="75"/>
    </location>
</feature>
<evidence type="ECO:0000313" key="9">
    <source>
        <dbReference type="Proteomes" id="UP000253740"/>
    </source>
</evidence>
<dbReference type="GO" id="GO:0016020">
    <property type="term" value="C:membrane"/>
    <property type="evidence" value="ECO:0007669"/>
    <property type="project" value="UniProtKB-SubCell"/>
</dbReference>
<dbReference type="RefSeq" id="WP_187300605.1">
    <property type="nucleotide sequence ID" value="NZ_DF970200.1"/>
</dbReference>
<keyword evidence="4 5" id="KW-0472">Membrane</keyword>
<evidence type="ECO:0000313" key="8">
    <source>
        <dbReference type="EMBL" id="GAP66370.1"/>
    </source>
</evidence>
<reference evidence="7" key="1">
    <citation type="submission" date="2015-03" db="EMBL/GenBank/DDBJ databases">
        <title>Draft genome sequence of Mizugakiibacter sediminis skMP5.</title>
        <authorList>
            <person name="Watanabe T."/>
            <person name="Kojima H."/>
            <person name="Fukui M."/>
        </authorList>
    </citation>
    <scope>NUCLEOTIDE SEQUENCE</scope>
    <source>
        <strain evidence="7">SkMP5</strain>
    </source>
</reference>
<keyword evidence="3 5" id="KW-1133">Transmembrane helix</keyword>
<evidence type="ECO:0000256" key="3">
    <source>
        <dbReference type="ARBA" id="ARBA00022989"/>
    </source>
</evidence>
<sequence length="421" mass="46683">MLKLLLAAIVVYLVNQIHFPTELGVKGLNVANLMFLLALLMLPRRLPREQEPPMLKGALLGFFAVLVIAFAVAQLVRPGNLLADVTYLKNAVFYPLFYFLFLAAVRDMRTVKFLLFMVLLVAAVASLEAIREALDYGIGTFAENHRSAGPFGMDYRSANRAGVYYAMFLPLFFSVALNLRNRKWVRLLALGGALLTAAAVVFTYSRQSYFIALAGIAILLMRRGVFTALLLGTVIAYSITLLPSGVTERVEQTQQTGDYGQEELDPSTASRFEIWKGAVSMWSEQPWGIGLDRFKQEIGNYSGFKHFDAHNFYVLTLAECGIQGLVALLVLAAALLRLARRARRQALDAESRTLAWGFSVCTICMLLGNLYGSPFLEGSVMGDYWILCALTERYFRLRRAERESAPAVAVPTPADHTPVPA</sequence>
<evidence type="ECO:0000256" key="1">
    <source>
        <dbReference type="ARBA" id="ARBA00004141"/>
    </source>
</evidence>
<dbReference type="AlphaFoldDB" id="A0A0K8QN84"/>
<dbReference type="PANTHER" id="PTHR37422">
    <property type="entry name" value="TEICHURONIC ACID BIOSYNTHESIS PROTEIN TUAE"/>
    <property type="match status" value="1"/>
</dbReference>
<organism evidence="8">
    <name type="scientific">Mizugakiibacter sediminis</name>
    <dbReference type="NCBI Taxonomy" id="1475481"/>
    <lineage>
        <taxon>Bacteria</taxon>
        <taxon>Pseudomonadati</taxon>
        <taxon>Pseudomonadota</taxon>
        <taxon>Gammaproteobacteria</taxon>
        <taxon>Lysobacterales</taxon>
        <taxon>Rhodanobacteraceae</taxon>
        <taxon>Mizugakiibacter</taxon>
    </lineage>
</organism>
<dbReference type="STRING" id="1475481.GCA_000953855_01708"/>
<dbReference type="EMBL" id="DF952378">
    <property type="protein sequence ID" value="GAN43516.1"/>
    <property type="molecule type" value="Genomic_DNA"/>
</dbReference>
<feature type="transmembrane region" description="Helical" evidence="5">
    <location>
        <begin position="187"/>
        <end position="204"/>
    </location>
</feature>
<proteinExistence type="predicted"/>
<dbReference type="EMBL" id="DF970200">
    <property type="protein sequence ID" value="GAP66370.1"/>
    <property type="molecule type" value="Genomic_DNA"/>
</dbReference>
<dbReference type="InterPro" id="IPR051533">
    <property type="entry name" value="WaaL-like"/>
</dbReference>
<evidence type="ECO:0000256" key="2">
    <source>
        <dbReference type="ARBA" id="ARBA00022692"/>
    </source>
</evidence>
<feature type="transmembrane region" description="Helical" evidence="5">
    <location>
        <begin position="87"/>
        <end position="106"/>
    </location>
</feature>
<keyword evidence="9" id="KW-1185">Reference proteome</keyword>
<evidence type="ECO:0000313" key="7">
    <source>
        <dbReference type="EMBL" id="GAN43516.1"/>
    </source>
</evidence>
<name>A0A0K8QN84_9GAMM</name>